<gene>
    <name evidence="1" type="ORF">VB695_06120</name>
</gene>
<reference evidence="1 2" key="1">
    <citation type="submission" date="2023-12" db="EMBL/GenBank/DDBJ databases">
        <title>Baltic Sea Cyanobacteria.</title>
        <authorList>
            <person name="Delbaje E."/>
            <person name="Fewer D.P."/>
            <person name="Shishido T.K."/>
        </authorList>
    </citation>
    <scope>NUCLEOTIDE SEQUENCE [LARGE SCALE GENOMIC DNA]</scope>
    <source>
        <strain evidence="1 2">UHCC 0060</strain>
    </source>
</reference>
<dbReference type="Pfam" id="PF03928">
    <property type="entry name" value="HbpS-like"/>
    <property type="match status" value="1"/>
</dbReference>
<dbReference type="PANTHER" id="PTHR34309">
    <property type="entry name" value="SLR1406 PROTEIN"/>
    <property type="match status" value="1"/>
</dbReference>
<protein>
    <submittedName>
        <fullName evidence="1">Heme-binding protein</fullName>
    </submittedName>
</protein>
<dbReference type="Proteomes" id="UP001303285">
    <property type="component" value="Unassembled WGS sequence"/>
</dbReference>
<accession>A0ABU5UMZ7</accession>
<dbReference type="EMBL" id="JAYGHK010000013">
    <property type="protein sequence ID" value="MEA5607656.1"/>
    <property type="molecule type" value="Genomic_DNA"/>
</dbReference>
<dbReference type="PANTHER" id="PTHR34309:SF10">
    <property type="entry name" value="SLR1406 PROTEIN"/>
    <property type="match status" value="1"/>
</dbReference>
<keyword evidence="2" id="KW-1185">Reference proteome</keyword>
<evidence type="ECO:0000313" key="2">
    <source>
        <dbReference type="Proteomes" id="UP001303285"/>
    </source>
</evidence>
<organism evidence="1 2">
    <name type="scientific">Nodularia spumigena UHCC 0060</name>
    <dbReference type="NCBI Taxonomy" id="3110300"/>
    <lineage>
        <taxon>Bacteria</taxon>
        <taxon>Bacillati</taxon>
        <taxon>Cyanobacteriota</taxon>
        <taxon>Cyanophyceae</taxon>
        <taxon>Nostocales</taxon>
        <taxon>Nodulariaceae</taxon>
        <taxon>Nodularia</taxon>
    </lineage>
</organism>
<sequence length="135" mass="14054">MIDLTLELANTVARAALAKAQELGVYITVSIVDESGRLVLCMRGNNLSFLTPEFAQAKAVAAVAFRKGTDELAISREKFPAFWGTVPSIASEPLLPSKGGVPLRVNGHVIGAVGCSGASSEEDHECAIAGASKVE</sequence>
<evidence type="ECO:0000313" key="1">
    <source>
        <dbReference type="EMBL" id="MEA5607656.1"/>
    </source>
</evidence>
<comment type="caution">
    <text evidence="1">The sequence shown here is derived from an EMBL/GenBank/DDBJ whole genome shotgun (WGS) entry which is preliminary data.</text>
</comment>
<dbReference type="SUPFAM" id="SSF143744">
    <property type="entry name" value="GlcG-like"/>
    <property type="match status" value="1"/>
</dbReference>
<dbReference type="RefSeq" id="WP_323244231.1">
    <property type="nucleotide sequence ID" value="NZ_JAYGHK010000013.1"/>
</dbReference>
<dbReference type="InterPro" id="IPR052517">
    <property type="entry name" value="GlcG_carb_metab_protein"/>
</dbReference>
<proteinExistence type="predicted"/>
<name>A0ABU5UMZ7_NODSP</name>
<dbReference type="InterPro" id="IPR038084">
    <property type="entry name" value="PduO/GlcC-like_sf"/>
</dbReference>
<dbReference type="InterPro" id="IPR005624">
    <property type="entry name" value="PduO/GlcC-like"/>
</dbReference>
<dbReference type="Gene3D" id="3.30.450.150">
    <property type="entry name" value="Haem-degrading domain"/>
    <property type="match status" value="1"/>
</dbReference>